<evidence type="ECO:0000313" key="6">
    <source>
        <dbReference type="Proteomes" id="UP000004978"/>
    </source>
</evidence>
<dbReference type="RefSeq" id="WP_006608783.1">
    <property type="nucleotide sequence ID" value="NZ_AFXA01000011.1"/>
</dbReference>
<feature type="coiled-coil region" evidence="1">
    <location>
        <begin position="320"/>
        <end position="347"/>
    </location>
</feature>
<gene>
    <name evidence="5" type="ORF">MCSF7_01891</name>
</gene>
<proteinExistence type="predicted"/>
<dbReference type="Proteomes" id="UP000004978">
    <property type="component" value="Unassembled WGS sequence"/>
</dbReference>
<keyword evidence="3" id="KW-0472">Membrane</keyword>
<keyword evidence="6" id="KW-1185">Reference proteome</keyword>
<evidence type="ECO:0000256" key="1">
    <source>
        <dbReference type="SAM" id="Coils"/>
    </source>
</evidence>
<feature type="region of interest" description="Disordered" evidence="2">
    <location>
        <begin position="406"/>
        <end position="429"/>
    </location>
</feature>
<dbReference type="AlphaFoldDB" id="F9UKG5"/>
<organism evidence="5 6">
    <name type="scientific">Mycoplasmopsis columbina SF7</name>
    <dbReference type="NCBI Taxonomy" id="1037410"/>
    <lineage>
        <taxon>Bacteria</taxon>
        <taxon>Bacillati</taxon>
        <taxon>Mycoplasmatota</taxon>
        <taxon>Mycoplasmoidales</taxon>
        <taxon>Metamycoplasmataceae</taxon>
        <taxon>Mycoplasmopsis</taxon>
    </lineage>
</organism>
<sequence>MKKKILLKSLIVPTTGLVSIAVALSANITTDERNQLMGIYQSLSSQQSDIDELPSYIRDIPYLNQQAKDVITRWGTNLKTQITDLREKITNASSDEERMKINSELASVQLRINFLKKLNNDLTILTSVFVSLPNSGFTTTEVAAYFSGISADIIRMGNLNQSDPAKQPFSLTTDYSNPRTSEDEQTTYTSILSRYLNRTDVTVIAKIWTDILFRNDIISSINLDETLDQNRTRINQKRNLGNQDTTLLSRFKNKVLETITKYYDKANELATKESELTIKNQQLQKYKEVIEAVKTDATYSSKIESINAIHDNNENDTEDFAAFKTEIVNLLNELNTTKENLSSAQDKLTKYRSVFALLDGFNTSSDIDALITKVEEIHDNGEEDTTDFAADKTLLISLLKSVKDIKDSSTNNGTENPSDDPTTSNTNEDSQLLDSLLTKLNELLKESGLEGNFTRENSNAKIDKIKAKIQELLIKEKSNNNTIKKTNEKDYLGITLLAVALGLLGATLLFLLVFAILKVKRHKK</sequence>
<name>F9UKG5_9BACT</name>
<reference evidence="5 6" key="1">
    <citation type="journal article" date="2013" name="Genome Announc.">
        <title>Genome Sequence of Mycoplasma columbinum Strain SF7.</title>
        <authorList>
            <person name="Guo Z."/>
            <person name="Xu X."/>
            <person name="Zheng Q."/>
            <person name="Li T."/>
            <person name="Kuang S."/>
            <person name="Zhang Z."/>
            <person name="Chen Y."/>
            <person name="Lu X."/>
            <person name="Zhou R."/>
            <person name="Bi D."/>
            <person name="Jin H."/>
        </authorList>
    </citation>
    <scope>NUCLEOTIDE SEQUENCE [LARGE SCALE GENOMIC DNA]</scope>
    <source>
        <strain evidence="5 6">SF7</strain>
    </source>
</reference>
<evidence type="ECO:0000313" key="5">
    <source>
        <dbReference type="EMBL" id="EGV00170.1"/>
    </source>
</evidence>
<keyword evidence="1" id="KW-0175">Coiled coil</keyword>
<keyword evidence="4" id="KW-0732">Signal</keyword>
<evidence type="ECO:0000256" key="2">
    <source>
        <dbReference type="SAM" id="MobiDB-lite"/>
    </source>
</evidence>
<feature type="signal peptide" evidence="4">
    <location>
        <begin position="1"/>
        <end position="25"/>
    </location>
</feature>
<keyword evidence="3" id="KW-1133">Transmembrane helix</keyword>
<keyword evidence="3" id="KW-0812">Transmembrane</keyword>
<feature type="chain" id="PRO_5003388003" evidence="4">
    <location>
        <begin position="26"/>
        <end position="524"/>
    </location>
</feature>
<dbReference type="EMBL" id="AFXA01000011">
    <property type="protein sequence ID" value="EGV00170.1"/>
    <property type="molecule type" value="Genomic_DNA"/>
</dbReference>
<feature type="compositionally biased region" description="Polar residues" evidence="2">
    <location>
        <begin position="408"/>
        <end position="429"/>
    </location>
</feature>
<accession>F9UKG5</accession>
<feature type="transmembrane region" description="Helical" evidence="3">
    <location>
        <begin position="491"/>
        <end position="517"/>
    </location>
</feature>
<comment type="caution">
    <text evidence="5">The sequence shown here is derived from an EMBL/GenBank/DDBJ whole genome shotgun (WGS) entry which is preliminary data.</text>
</comment>
<evidence type="ECO:0000256" key="4">
    <source>
        <dbReference type="SAM" id="SignalP"/>
    </source>
</evidence>
<protein>
    <submittedName>
        <fullName evidence="5">Uncharacterized protein</fullName>
    </submittedName>
</protein>
<evidence type="ECO:0000256" key="3">
    <source>
        <dbReference type="SAM" id="Phobius"/>
    </source>
</evidence>